<keyword evidence="2" id="KW-0378">Hydrolase</keyword>
<gene>
    <name evidence="2" type="ORF">RFH47_03265</name>
</gene>
<dbReference type="InterPro" id="IPR000073">
    <property type="entry name" value="AB_hydrolase_1"/>
</dbReference>
<accession>A0AAW8J405</accession>
<dbReference type="Proteomes" id="UP001243844">
    <property type="component" value="Unassembled WGS sequence"/>
</dbReference>
<proteinExistence type="predicted"/>
<dbReference type="GO" id="GO:0016787">
    <property type="term" value="F:hydrolase activity"/>
    <property type="evidence" value="ECO:0007669"/>
    <property type="project" value="UniProtKB-KW"/>
</dbReference>
<comment type="caution">
    <text evidence="2">The sequence shown here is derived from an EMBL/GenBank/DDBJ whole genome shotgun (WGS) entry which is preliminary data.</text>
</comment>
<dbReference type="Pfam" id="PF12697">
    <property type="entry name" value="Abhydrolase_6"/>
    <property type="match status" value="1"/>
</dbReference>
<name>A0AAW8J405_9GAMM</name>
<protein>
    <submittedName>
        <fullName evidence="2">Alpha/beta hydrolase</fullName>
    </submittedName>
</protein>
<evidence type="ECO:0000259" key="1">
    <source>
        <dbReference type="Pfam" id="PF12697"/>
    </source>
</evidence>
<dbReference type="SUPFAM" id="SSF53474">
    <property type="entry name" value="alpha/beta-Hydrolases"/>
    <property type="match status" value="1"/>
</dbReference>
<dbReference type="AlphaFoldDB" id="A0AAW8J405"/>
<dbReference type="RefSeq" id="WP_308980997.1">
    <property type="nucleotide sequence ID" value="NZ_JAVIDL010000004.1"/>
</dbReference>
<dbReference type="EMBL" id="JAVIDL010000004">
    <property type="protein sequence ID" value="MDQ8934756.1"/>
    <property type="molecule type" value="Genomic_DNA"/>
</dbReference>
<sequence length="272" mass="30869">MSNSNKPIIHFAHANGVPSKVYTKLFEQLSHEYQIVYVPMIGPDKRYPISNHWPHLVDQIIDSVTQQGQGQAVIGLGHSLGSVLTYMAAKKRPELFRQVIMLDPPFIMGKHSLMFHLAKIFHPKTVDKITPAGLSARRRDHWESRQQAGELLRPKGFYQKFDEDCFQAYLQYALTEDPVRGGVTLTIAKADEVAIFRNNPSLWWLPMAQPKIPVNMVVGQDSQFLSRGFPQIAQRKLGIPYQVTEGGHMFPLEHPETTVNVVKQLILDHQAV</sequence>
<reference evidence="2" key="1">
    <citation type="submission" date="2023-08" db="EMBL/GenBank/DDBJ databases">
        <title>Emergence of clinically-relevant ST2 carbapenem-resistant Acinetobacter baumannii strains in hospital sewages in Zhejiang, East of China.</title>
        <authorList>
            <person name="Kaichao C."/>
            <person name="Zhang R."/>
        </authorList>
    </citation>
    <scope>NUCLEOTIDE SEQUENCE</scope>
    <source>
        <strain evidence="2">M-RB-37</strain>
    </source>
</reference>
<feature type="domain" description="AB hydrolase-1" evidence="1">
    <location>
        <begin position="51"/>
        <end position="259"/>
    </location>
</feature>
<organism evidence="2 3">
    <name type="scientific">Acinetobacter rudis</name>
    <dbReference type="NCBI Taxonomy" id="632955"/>
    <lineage>
        <taxon>Bacteria</taxon>
        <taxon>Pseudomonadati</taxon>
        <taxon>Pseudomonadota</taxon>
        <taxon>Gammaproteobacteria</taxon>
        <taxon>Moraxellales</taxon>
        <taxon>Moraxellaceae</taxon>
        <taxon>Acinetobacter</taxon>
    </lineage>
</organism>
<dbReference type="Gene3D" id="3.40.50.1820">
    <property type="entry name" value="alpha/beta hydrolase"/>
    <property type="match status" value="1"/>
</dbReference>
<evidence type="ECO:0000313" key="3">
    <source>
        <dbReference type="Proteomes" id="UP001243844"/>
    </source>
</evidence>
<dbReference type="InterPro" id="IPR029058">
    <property type="entry name" value="AB_hydrolase_fold"/>
</dbReference>
<evidence type="ECO:0000313" key="2">
    <source>
        <dbReference type="EMBL" id="MDQ8934756.1"/>
    </source>
</evidence>